<dbReference type="FunFam" id="3.10.290.60:FF:000002">
    <property type="entry name" value="Ubiquitin-like modifier-activating enzyme 1"/>
    <property type="match status" value="1"/>
</dbReference>
<evidence type="ECO:0000256" key="1">
    <source>
        <dbReference type="ARBA" id="ARBA00004906"/>
    </source>
</evidence>
<comment type="pathway">
    <text evidence="1">Protein modification; protein ubiquitination.</text>
</comment>
<dbReference type="Pfam" id="PF10585">
    <property type="entry name" value="UBA_E1_SCCH"/>
    <property type="match status" value="1"/>
</dbReference>
<dbReference type="InterPro" id="IPR035985">
    <property type="entry name" value="Ubiquitin-activating_enz"/>
</dbReference>
<dbReference type="OrthoDB" id="10252231at2759"/>
<dbReference type="GO" id="GO:0016567">
    <property type="term" value="P:protein ubiquitination"/>
    <property type="evidence" value="ECO:0007669"/>
    <property type="project" value="UniProtKB-UniPathway"/>
</dbReference>
<evidence type="ECO:0000256" key="7">
    <source>
        <dbReference type="PROSITE-ProRule" id="PRU10132"/>
    </source>
</evidence>
<dbReference type="STRING" id="158441.A0A226ED92"/>
<dbReference type="InterPro" id="IPR042063">
    <property type="entry name" value="Ubi_acti_E1_SCCH"/>
</dbReference>
<dbReference type="Pfam" id="PF09358">
    <property type="entry name" value="E1_UFD"/>
    <property type="match status" value="1"/>
</dbReference>
<evidence type="ECO:0000256" key="5">
    <source>
        <dbReference type="ARBA" id="ARBA00022786"/>
    </source>
</evidence>
<dbReference type="GO" id="GO:0019948">
    <property type="term" value="F:SUMO activating enzyme activity"/>
    <property type="evidence" value="ECO:0007669"/>
    <property type="project" value="TreeGrafter"/>
</dbReference>
<dbReference type="Pfam" id="PF21787">
    <property type="entry name" value="TNP-like_RNaseH_N"/>
    <property type="match status" value="1"/>
</dbReference>
<dbReference type="GO" id="GO:0016925">
    <property type="term" value="P:protein sumoylation"/>
    <property type="evidence" value="ECO:0007669"/>
    <property type="project" value="TreeGrafter"/>
</dbReference>
<dbReference type="SMART" id="SM00985">
    <property type="entry name" value="UBA_e1_C"/>
    <property type="match status" value="1"/>
</dbReference>
<dbReference type="InterPro" id="IPR048365">
    <property type="entry name" value="TNP-like_RNaseH_N"/>
</dbReference>
<keyword evidence="10" id="KW-1185">Reference proteome</keyword>
<dbReference type="Proteomes" id="UP000198287">
    <property type="component" value="Unassembled WGS sequence"/>
</dbReference>
<dbReference type="InterPro" id="IPR019572">
    <property type="entry name" value="UBA_E1_SCCH"/>
</dbReference>
<reference evidence="9 10" key="1">
    <citation type="submission" date="2015-12" db="EMBL/GenBank/DDBJ databases">
        <title>The genome of Folsomia candida.</title>
        <authorList>
            <person name="Faddeeva A."/>
            <person name="Derks M.F."/>
            <person name="Anvar Y."/>
            <person name="Smit S."/>
            <person name="Van Straalen N."/>
            <person name="Roelofs D."/>
        </authorList>
    </citation>
    <scope>NUCLEOTIDE SEQUENCE [LARGE SCALE GENOMIC DNA]</scope>
    <source>
        <strain evidence="9 10">VU population</strain>
        <tissue evidence="9">Whole body</tissue>
    </source>
</reference>
<dbReference type="InterPro" id="IPR038252">
    <property type="entry name" value="UBA_E1_C_sf"/>
</dbReference>
<dbReference type="InterPro" id="IPR000011">
    <property type="entry name" value="UBQ/SUMO-activ_enz_E1-like"/>
</dbReference>
<evidence type="ECO:0000256" key="4">
    <source>
        <dbReference type="ARBA" id="ARBA00022741"/>
    </source>
</evidence>
<dbReference type="Gene3D" id="3.40.50.12550">
    <property type="entry name" value="Ubiquitin-activating enzyme E1, inactive adenylation domain, subdomain 2"/>
    <property type="match status" value="1"/>
</dbReference>
<dbReference type="FunFam" id="1.10.10.2660:FF:000001">
    <property type="entry name" value="Ubiquitin-activating enzyme E1 1"/>
    <property type="match status" value="1"/>
</dbReference>
<dbReference type="Gene3D" id="3.40.50.720">
    <property type="entry name" value="NAD(P)-binding Rossmann-like Domain"/>
    <property type="match status" value="1"/>
</dbReference>
<protein>
    <submittedName>
        <fullName evidence="9">Ubiquitin-like modifier-activating enzyme 1</fullName>
    </submittedName>
</protein>
<keyword evidence="6" id="KW-0067">ATP-binding</keyword>
<gene>
    <name evidence="9" type="ORF">Fcan01_08938</name>
</gene>
<evidence type="ECO:0000313" key="10">
    <source>
        <dbReference type="Proteomes" id="UP000198287"/>
    </source>
</evidence>
<dbReference type="InterPro" id="IPR042449">
    <property type="entry name" value="Ub-E1_IAD_1"/>
</dbReference>
<dbReference type="InterPro" id="IPR018965">
    <property type="entry name" value="Ub-activating_enz_E1_C"/>
</dbReference>
<dbReference type="InterPro" id="IPR000594">
    <property type="entry name" value="ThiF_NAD_FAD-bd"/>
</dbReference>
<accession>A0A226ED92</accession>
<dbReference type="GO" id="GO:0005737">
    <property type="term" value="C:cytoplasm"/>
    <property type="evidence" value="ECO:0007669"/>
    <property type="project" value="TreeGrafter"/>
</dbReference>
<dbReference type="OMA" id="LERCRHN"/>
<comment type="caution">
    <text evidence="9">The sequence shown here is derived from an EMBL/GenBank/DDBJ whole genome shotgun (WGS) entry which is preliminary data.</text>
</comment>
<dbReference type="SUPFAM" id="SSF69572">
    <property type="entry name" value="Activating enzymes of the ubiquitin-like proteins"/>
    <property type="match status" value="2"/>
</dbReference>
<dbReference type="PANTHER" id="PTHR10953:SF4">
    <property type="entry name" value="UBIQUITIN-ACTIVATING ENZYME E1 C-TERMINAL DOMAIN-CONTAINING PROTEIN"/>
    <property type="match status" value="1"/>
</dbReference>
<dbReference type="EMBL" id="LNIX01000004">
    <property type="protein sequence ID" value="OXA55525.1"/>
    <property type="molecule type" value="Genomic_DNA"/>
</dbReference>
<dbReference type="GO" id="GO:0031510">
    <property type="term" value="C:SUMO activating enzyme complex"/>
    <property type="evidence" value="ECO:0007669"/>
    <property type="project" value="TreeGrafter"/>
</dbReference>
<evidence type="ECO:0000256" key="3">
    <source>
        <dbReference type="ARBA" id="ARBA00022598"/>
    </source>
</evidence>
<dbReference type="FunFam" id="3.50.50.80:FF:000001">
    <property type="entry name" value="ubiquitin-like modifier-activating enzyme 1"/>
    <property type="match status" value="1"/>
</dbReference>
<dbReference type="PANTHER" id="PTHR10953">
    <property type="entry name" value="UBIQUITIN-ACTIVATING ENZYME E1"/>
    <property type="match status" value="1"/>
</dbReference>
<dbReference type="GO" id="GO:0005524">
    <property type="term" value="F:ATP binding"/>
    <property type="evidence" value="ECO:0007669"/>
    <property type="project" value="UniProtKB-KW"/>
</dbReference>
<evidence type="ECO:0000313" key="9">
    <source>
        <dbReference type="EMBL" id="OXA55525.1"/>
    </source>
</evidence>
<keyword evidence="3" id="KW-0436">Ligase</keyword>
<sequence length="1201" mass="134237">MDETDITPLIQYNKYLDALEGIPTHAQNGSIMTAADHALVIMVRGLTTNWKYPLTYHFSKSSMSPQLLKSLLLQSISSLQKIGLQVRATVVDQGGSNQGVYKLLGVTMEAPFFEHNNNKIYALYDVPHLIKCIRNNLFNYGFLVPVDVGNLPEHHHLVGEYSAEIMKAEKCQLQDAYRMDKFNKVFKRSSGKGWAWTRIPEVVQAVEKKFVPLIQPKGTHRPYEVVIMTDLTREIEPIEVNIVPYYGSSANNNGAGIDENLYSRQRYVLGEEALARMAASNILISGLGGLGVEVAKNVILSGVKSVTLQDATTTTWDDLCSQFYLRKADIGKNRAEQCLKHLSELNPDVSVLTSKEPLTPELIGKEKYSTVVVTESSGVSNLLEIGNWCHDNGVSFILAETKGLFSRIFCDFGPDFSVLDVNGENPVTTLIAGVTKEEQGVVTCLGSPDGFQDGDFVKFFEVQGMTELNDHPPIQIEVTGRMTNYIRGGVVTQVKMVKKLSFKRLEESIAAPVYIIADWGKLDHTETINIASQALDAFVNQHSCRPRPYNAEDADSFVKIAAKLATRREITLNVKVARIFSFICSGQVCPMNGFVGGVAAQEVMKSVSGKFHPLCQWMFFDSIECLPFEFDGETGAVMSTLDETDFQGSGSRYDSQIAVFGKKFQRTLGDEKWFVVGAGAIGCELLKNFAMLGLGGGDKGKIFVTDMDLIERSNLNRQFLFRPKDVGQAKCVYYRKPLLESGTLGIKGSTQVVNPNMTESYSSSQDPPEKSIPICTLKNFPNAIEHTLKWARDLFEGIFKQSAENAAQFLSDPRYLERTLKLPGSQPLEILESVKKCLMDDQPKDFQGCVTWARLLWEDSFNNTIQQLLFNFPPDQTTSTGQPFWSAPKRCPKAMTFTTEDDLCVDFVFAGANLRAEMYGIPQVRDRTLVGNMGAAVHVPVFQPRTGVRIALTEAEAQSQSGTLDSDRLEELKTTLKNRVDFQGLKITPIEFEKDDDSNLHMDFIVAASNARATNYSIELADRLKSKLIAGKSIPAIATTTSVMSGLVCLELIKRVGGETNIEKYKNGFVNLALPLFGFSEPIAALKLKYHDTQFTLWDRFEVQGEMTLKEFLDHFKDRYNLEITMLSQGVCMLYSFFMQKEKREERLKSPLVQVVREVSRRPIEPHVKALVFELCCNDRDGEDVEVPYVRYEIPPSLLNN</sequence>
<dbReference type="Gene3D" id="1.10.10.2660">
    <property type="entry name" value="Ubiquitin-activating enzyme E1, SCCH domain"/>
    <property type="match status" value="1"/>
</dbReference>
<comment type="similarity">
    <text evidence="2">Belongs to the ubiquitin-activating E1 family.</text>
</comment>
<feature type="active site" description="Glycyl thioester intermediate" evidence="7">
    <location>
        <position position="775"/>
    </location>
</feature>
<proteinExistence type="inferred from homology"/>
<dbReference type="AlphaFoldDB" id="A0A226ED92"/>
<evidence type="ECO:0000259" key="8">
    <source>
        <dbReference type="SMART" id="SM00985"/>
    </source>
</evidence>
<dbReference type="Gene3D" id="2.40.30.180">
    <property type="entry name" value="Ubiquitin-activating enzyme E1, FCCH domain"/>
    <property type="match status" value="1"/>
</dbReference>
<feature type="domain" description="Ubiquitin-activating enzyme E1 C-terminal" evidence="8">
    <location>
        <begin position="1065"/>
        <end position="1190"/>
    </location>
</feature>
<evidence type="ECO:0000256" key="2">
    <source>
        <dbReference type="ARBA" id="ARBA00005673"/>
    </source>
</evidence>
<dbReference type="InterPro" id="IPR045886">
    <property type="entry name" value="ThiF/MoeB/HesA"/>
</dbReference>
<dbReference type="Pfam" id="PF00899">
    <property type="entry name" value="ThiF"/>
    <property type="match status" value="2"/>
</dbReference>
<dbReference type="PROSITE" id="PS00865">
    <property type="entry name" value="UBIQUITIN_ACTIVAT_2"/>
    <property type="match status" value="1"/>
</dbReference>
<name>A0A226ED92_FOLCA</name>
<dbReference type="Gene3D" id="3.50.50.80">
    <property type="entry name" value="Ubiquitin-activating enzyme E1, inactive adenylation domain, subdomain 1"/>
    <property type="match status" value="1"/>
</dbReference>
<dbReference type="PRINTS" id="PR01849">
    <property type="entry name" value="UBIQUITINACT"/>
</dbReference>
<dbReference type="Gene3D" id="3.10.290.60">
    <property type="entry name" value="Ubiquitin-activating enzyme E1, UFD domain"/>
    <property type="match status" value="1"/>
</dbReference>
<evidence type="ECO:0000256" key="6">
    <source>
        <dbReference type="ARBA" id="ARBA00022840"/>
    </source>
</evidence>
<dbReference type="InterPro" id="IPR033127">
    <property type="entry name" value="UBQ-activ_enz_E1_Cys_AS"/>
</dbReference>
<dbReference type="UniPathway" id="UPA00143"/>
<keyword evidence="4" id="KW-0547">Nucleotide-binding</keyword>
<keyword evidence="5" id="KW-0833">Ubl conjugation pathway</keyword>
<organism evidence="9 10">
    <name type="scientific">Folsomia candida</name>
    <name type="common">Springtail</name>
    <dbReference type="NCBI Taxonomy" id="158441"/>
    <lineage>
        <taxon>Eukaryota</taxon>
        <taxon>Metazoa</taxon>
        <taxon>Ecdysozoa</taxon>
        <taxon>Arthropoda</taxon>
        <taxon>Hexapoda</taxon>
        <taxon>Collembola</taxon>
        <taxon>Entomobryomorpha</taxon>
        <taxon>Isotomoidea</taxon>
        <taxon>Isotomidae</taxon>
        <taxon>Proisotominae</taxon>
        <taxon>Folsomia</taxon>
    </lineage>
</organism>
<dbReference type="InterPro" id="IPR042302">
    <property type="entry name" value="E1_FCCH_sf"/>
</dbReference>